<evidence type="ECO:0008006" key="5">
    <source>
        <dbReference type="Google" id="ProtNLM"/>
    </source>
</evidence>
<dbReference type="SUPFAM" id="SSF103473">
    <property type="entry name" value="MFS general substrate transporter"/>
    <property type="match status" value="1"/>
</dbReference>
<dbReference type="Proteomes" id="UP001589627">
    <property type="component" value="Unassembled WGS sequence"/>
</dbReference>
<comment type="caution">
    <text evidence="3">The sequence shown here is derived from an EMBL/GenBank/DDBJ whole genome shotgun (WGS) entry which is preliminary data.</text>
</comment>
<keyword evidence="2" id="KW-0812">Transmembrane</keyword>
<keyword evidence="2" id="KW-0472">Membrane</keyword>
<feature type="transmembrane region" description="Helical" evidence="2">
    <location>
        <begin position="123"/>
        <end position="141"/>
    </location>
</feature>
<feature type="transmembrane region" description="Helical" evidence="2">
    <location>
        <begin position="147"/>
        <end position="171"/>
    </location>
</feature>
<dbReference type="InterPro" id="IPR036259">
    <property type="entry name" value="MFS_trans_sf"/>
</dbReference>
<dbReference type="EMBL" id="JBHLZP010000107">
    <property type="protein sequence ID" value="MFB9833821.1"/>
    <property type="molecule type" value="Genomic_DNA"/>
</dbReference>
<name>A0ABV5YH08_9ACTN</name>
<feature type="transmembrane region" description="Helical" evidence="2">
    <location>
        <begin position="94"/>
        <end position="111"/>
    </location>
</feature>
<protein>
    <recommendedName>
        <fullName evidence="5">MFS transporter</fullName>
    </recommendedName>
</protein>
<accession>A0ABV5YH08</accession>
<feature type="non-terminal residue" evidence="3">
    <location>
        <position position="1"/>
    </location>
</feature>
<dbReference type="RefSeq" id="WP_378202215.1">
    <property type="nucleotide sequence ID" value="NZ_JBHLZP010000107.1"/>
</dbReference>
<reference evidence="3 4" key="1">
    <citation type="submission" date="2024-09" db="EMBL/GenBank/DDBJ databases">
        <authorList>
            <person name="Sun Q."/>
            <person name="Mori K."/>
        </authorList>
    </citation>
    <scope>NUCLEOTIDE SEQUENCE [LARGE SCALE GENOMIC DNA]</scope>
    <source>
        <strain evidence="3 4">TBRC 0563</strain>
    </source>
</reference>
<dbReference type="Gene3D" id="1.20.1250.20">
    <property type="entry name" value="MFS general substrate transporter like domains"/>
    <property type="match status" value="1"/>
</dbReference>
<evidence type="ECO:0000256" key="2">
    <source>
        <dbReference type="SAM" id="Phobius"/>
    </source>
</evidence>
<proteinExistence type="predicted"/>
<feature type="region of interest" description="Disordered" evidence="1">
    <location>
        <begin position="220"/>
        <end position="244"/>
    </location>
</feature>
<evidence type="ECO:0000313" key="4">
    <source>
        <dbReference type="Proteomes" id="UP001589627"/>
    </source>
</evidence>
<evidence type="ECO:0000313" key="3">
    <source>
        <dbReference type="EMBL" id="MFB9833821.1"/>
    </source>
</evidence>
<evidence type="ECO:0000256" key="1">
    <source>
        <dbReference type="SAM" id="MobiDB-lite"/>
    </source>
</evidence>
<feature type="transmembrane region" description="Helical" evidence="2">
    <location>
        <begin position="55"/>
        <end position="74"/>
    </location>
</feature>
<keyword evidence="4" id="KW-1185">Reference proteome</keyword>
<organism evidence="3 4">
    <name type="scientific">Actinoallomurus acaciae</name>
    <dbReference type="NCBI Taxonomy" id="502577"/>
    <lineage>
        <taxon>Bacteria</taxon>
        <taxon>Bacillati</taxon>
        <taxon>Actinomycetota</taxon>
        <taxon>Actinomycetes</taxon>
        <taxon>Streptosporangiales</taxon>
        <taxon>Thermomonosporaceae</taxon>
        <taxon>Actinoallomurus</taxon>
    </lineage>
</organism>
<keyword evidence="2" id="KW-1133">Transmembrane helix</keyword>
<gene>
    <name evidence="3" type="ORF">ACFFNX_16665</name>
</gene>
<sequence length="244" mass="24623">ARRRAAGRGRDRGPRAVWWAVLGLGPTCALLIATTGPQPAYAGRPAIRPRGVRDIVPAGTVLPGIGFGLSAYGYGTVTTLLVLYLTSGGHGGQNAALAVFAGALLITCWLGSSRVGRHGGARVALVVLTIEIAGLLLVAIAPDPVTALPGTALTGVGLSLMSPATVAMTLARTGPLRPCVSVGLTTGFWDLGILVAGPATGLISAHTGDRTAFLTTSALRRAAPRENGRNSGAARTPPALRSGT</sequence>